<dbReference type="EMBL" id="CP003273">
    <property type="protein sequence ID" value="AGL03310.1"/>
    <property type="molecule type" value="Genomic_DNA"/>
</dbReference>
<dbReference type="SUPFAM" id="SSF55383">
    <property type="entry name" value="Copper amine oxidase, domain N"/>
    <property type="match status" value="1"/>
</dbReference>
<dbReference type="OrthoDB" id="9774911at2"/>
<keyword evidence="3" id="KW-1185">Reference proteome</keyword>
<dbReference type="AlphaFoldDB" id="R4KRV3"/>
<dbReference type="KEGG" id="dgi:Desgi_4036"/>
<dbReference type="HOGENOM" id="CLU_715205_0_0_9"/>
<evidence type="ECO:0000259" key="1">
    <source>
        <dbReference type="Pfam" id="PF07833"/>
    </source>
</evidence>
<dbReference type="eggNOG" id="COG1502">
    <property type="taxonomic scope" value="Bacteria"/>
</dbReference>
<evidence type="ECO:0000313" key="3">
    <source>
        <dbReference type="Proteomes" id="UP000013520"/>
    </source>
</evidence>
<accession>R4KRV3</accession>
<organism evidence="2 3">
    <name type="scientific">Desulfoscipio gibsoniae DSM 7213</name>
    <dbReference type="NCBI Taxonomy" id="767817"/>
    <lineage>
        <taxon>Bacteria</taxon>
        <taxon>Bacillati</taxon>
        <taxon>Bacillota</taxon>
        <taxon>Clostridia</taxon>
        <taxon>Eubacteriales</taxon>
        <taxon>Desulfallaceae</taxon>
        <taxon>Desulfoscipio</taxon>
    </lineage>
</organism>
<evidence type="ECO:0000313" key="2">
    <source>
        <dbReference type="EMBL" id="AGL03310.1"/>
    </source>
</evidence>
<dbReference type="STRING" id="767817.Desgi_4036"/>
<dbReference type="Proteomes" id="UP000013520">
    <property type="component" value="Chromosome"/>
</dbReference>
<dbReference type="InterPro" id="IPR012854">
    <property type="entry name" value="Cu_amine_oxidase-like_N"/>
</dbReference>
<gene>
    <name evidence="2" type="ORF">Desgi_4036</name>
</gene>
<sequence>MVGKYIGFVFIAFWGLFTIFSPIAHAASLFDYNMDLSKENFTGIIIMEIGQERFFVNGNEASGDKPFVEHGRTMAPLRTIGEAFGAKVNWSSQDNKVTVTLNSQKVELFLGSKNMYVNGAKKELDVAAKTYSGRTYLPLRAIGEALGKSVSYIQDYNLIIIAGSPEWIKSYADNSYYTLFSWAIEGKKILYADNILLVYYKNDGSLYLKNWGSGISEYPFKSYNPYDGSPYHWYNISGKEYLVFHNEPEGASYDYIYLFKDGKLKLVYSEAIFDIKFTNDYMYILVSGPGIDRWFAVDEHSNLLKVSLQDYTGEYIGVKGYVYGCILKEELNGSFMLERDNWQIKDDGIYISGFYNLGTSDFKEKRNNTGRYKVSLTSQSHEKLTP</sequence>
<feature type="domain" description="Copper amine oxidase-like N-terminal" evidence="1">
    <location>
        <begin position="56"/>
        <end position="161"/>
    </location>
</feature>
<reference evidence="2 3" key="1">
    <citation type="submission" date="2012-01" db="EMBL/GenBank/DDBJ databases">
        <title>Complete sequence of Desulfotomaculum gibsoniae DSM 7213.</title>
        <authorList>
            <consortium name="US DOE Joint Genome Institute"/>
            <person name="Lucas S."/>
            <person name="Han J."/>
            <person name="Lapidus A."/>
            <person name="Cheng J.-F."/>
            <person name="Goodwin L."/>
            <person name="Pitluck S."/>
            <person name="Peters L."/>
            <person name="Ovchinnikova G."/>
            <person name="Teshima H."/>
            <person name="Detter J.C."/>
            <person name="Han C."/>
            <person name="Tapia R."/>
            <person name="Land M."/>
            <person name="Hauser L."/>
            <person name="Kyrpides N."/>
            <person name="Ivanova N."/>
            <person name="Pagani I."/>
            <person name="Parshina S."/>
            <person name="Plugge C."/>
            <person name="Muyzer G."/>
            <person name="Kuever J."/>
            <person name="Ivanova A."/>
            <person name="Nazina T."/>
            <person name="Klenk H.-P."/>
            <person name="Brambilla E."/>
            <person name="Spring S."/>
            <person name="Stams A.F."/>
            <person name="Woyke T."/>
        </authorList>
    </citation>
    <scope>NUCLEOTIDE SEQUENCE [LARGE SCALE GENOMIC DNA]</scope>
    <source>
        <strain evidence="2 3">DSM 7213</strain>
    </source>
</reference>
<protein>
    <submittedName>
        <fullName evidence="2">Copper amine oxidase family protein</fullName>
    </submittedName>
</protein>
<name>R4KRV3_9FIRM</name>
<dbReference type="Pfam" id="PF07833">
    <property type="entry name" value="Cu_amine_oxidN1"/>
    <property type="match status" value="1"/>
</dbReference>
<dbReference type="Gene3D" id="3.30.457.10">
    <property type="entry name" value="Copper amine oxidase-like, N-terminal domain"/>
    <property type="match status" value="1"/>
</dbReference>
<proteinExistence type="predicted"/>
<dbReference type="InterPro" id="IPR036582">
    <property type="entry name" value="Mao_N_sf"/>
</dbReference>
<dbReference type="RefSeq" id="WP_006523783.1">
    <property type="nucleotide sequence ID" value="NC_021184.1"/>
</dbReference>